<reference evidence="3" key="2">
    <citation type="submission" date="2012-11" db="EMBL/GenBank/DDBJ databases">
        <authorList>
            <person name="Kuo A."/>
            <person name="Curtis B.A."/>
            <person name="Tanifuji G."/>
            <person name="Burki F."/>
            <person name="Gruber A."/>
            <person name="Irimia M."/>
            <person name="Maruyama S."/>
            <person name="Arias M.C."/>
            <person name="Ball S.G."/>
            <person name="Gile G.H."/>
            <person name="Hirakawa Y."/>
            <person name="Hopkins J.F."/>
            <person name="Rensing S.A."/>
            <person name="Schmutz J."/>
            <person name="Symeonidi A."/>
            <person name="Elias M."/>
            <person name="Eveleigh R.J."/>
            <person name="Herman E.K."/>
            <person name="Klute M.J."/>
            <person name="Nakayama T."/>
            <person name="Obornik M."/>
            <person name="Reyes-Prieto A."/>
            <person name="Armbrust E.V."/>
            <person name="Aves S.J."/>
            <person name="Beiko R.G."/>
            <person name="Coutinho P."/>
            <person name="Dacks J.B."/>
            <person name="Durnford D.G."/>
            <person name="Fast N.M."/>
            <person name="Green B.R."/>
            <person name="Grisdale C."/>
            <person name="Hempe F."/>
            <person name="Henrissat B."/>
            <person name="Hoppner M.P."/>
            <person name="Ishida K.-I."/>
            <person name="Kim E."/>
            <person name="Koreny L."/>
            <person name="Kroth P.G."/>
            <person name="Liu Y."/>
            <person name="Malik S.-B."/>
            <person name="Maier U.G."/>
            <person name="McRose D."/>
            <person name="Mock T."/>
            <person name="Neilson J.A."/>
            <person name="Onodera N.T."/>
            <person name="Poole A.M."/>
            <person name="Pritham E.J."/>
            <person name="Richards T.A."/>
            <person name="Rocap G."/>
            <person name="Roy S.W."/>
            <person name="Sarai C."/>
            <person name="Schaack S."/>
            <person name="Shirato S."/>
            <person name="Slamovits C.H."/>
            <person name="Spencer D.F."/>
            <person name="Suzuki S."/>
            <person name="Worden A.Z."/>
            <person name="Zauner S."/>
            <person name="Barry K."/>
            <person name="Bell C."/>
            <person name="Bharti A.K."/>
            <person name="Crow J.A."/>
            <person name="Grimwood J."/>
            <person name="Kramer R."/>
            <person name="Lindquist E."/>
            <person name="Lucas S."/>
            <person name="Salamov A."/>
            <person name="McFadden G.I."/>
            <person name="Lane C.E."/>
            <person name="Keeling P.J."/>
            <person name="Gray M.W."/>
            <person name="Grigoriev I.V."/>
            <person name="Archibald J.M."/>
        </authorList>
    </citation>
    <scope>NUCLEOTIDE SEQUENCE</scope>
    <source>
        <strain evidence="3">CCMP2712</strain>
    </source>
</reference>
<dbReference type="EMBL" id="JH993126">
    <property type="protein sequence ID" value="EKX33874.1"/>
    <property type="molecule type" value="Genomic_DNA"/>
</dbReference>
<name>L1ID90_GUITC</name>
<gene>
    <name evidence="1" type="ORF">GUITHDRAFT_119920</name>
</gene>
<protein>
    <submittedName>
        <fullName evidence="1 2">Uncharacterized protein</fullName>
    </submittedName>
</protein>
<dbReference type="PaxDb" id="55529-EKX33874"/>
<reference evidence="1 3" key="1">
    <citation type="journal article" date="2012" name="Nature">
        <title>Algal genomes reveal evolutionary mosaicism and the fate of nucleomorphs.</title>
        <authorList>
            <consortium name="DOE Joint Genome Institute"/>
            <person name="Curtis B.A."/>
            <person name="Tanifuji G."/>
            <person name="Burki F."/>
            <person name="Gruber A."/>
            <person name="Irimia M."/>
            <person name="Maruyama S."/>
            <person name="Arias M.C."/>
            <person name="Ball S.G."/>
            <person name="Gile G.H."/>
            <person name="Hirakawa Y."/>
            <person name="Hopkins J.F."/>
            <person name="Kuo A."/>
            <person name="Rensing S.A."/>
            <person name="Schmutz J."/>
            <person name="Symeonidi A."/>
            <person name="Elias M."/>
            <person name="Eveleigh R.J."/>
            <person name="Herman E.K."/>
            <person name="Klute M.J."/>
            <person name="Nakayama T."/>
            <person name="Obornik M."/>
            <person name="Reyes-Prieto A."/>
            <person name="Armbrust E.V."/>
            <person name="Aves S.J."/>
            <person name="Beiko R.G."/>
            <person name="Coutinho P."/>
            <person name="Dacks J.B."/>
            <person name="Durnford D.G."/>
            <person name="Fast N.M."/>
            <person name="Green B.R."/>
            <person name="Grisdale C.J."/>
            <person name="Hempel F."/>
            <person name="Henrissat B."/>
            <person name="Hoppner M.P."/>
            <person name="Ishida K."/>
            <person name="Kim E."/>
            <person name="Koreny L."/>
            <person name="Kroth P.G."/>
            <person name="Liu Y."/>
            <person name="Malik S.B."/>
            <person name="Maier U.G."/>
            <person name="McRose D."/>
            <person name="Mock T."/>
            <person name="Neilson J.A."/>
            <person name="Onodera N.T."/>
            <person name="Poole A.M."/>
            <person name="Pritham E.J."/>
            <person name="Richards T.A."/>
            <person name="Rocap G."/>
            <person name="Roy S.W."/>
            <person name="Sarai C."/>
            <person name="Schaack S."/>
            <person name="Shirato S."/>
            <person name="Slamovits C.H."/>
            <person name="Spencer D.F."/>
            <person name="Suzuki S."/>
            <person name="Worden A.Z."/>
            <person name="Zauner S."/>
            <person name="Barry K."/>
            <person name="Bell C."/>
            <person name="Bharti A.K."/>
            <person name="Crow J.A."/>
            <person name="Grimwood J."/>
            <person name="Kramer R."/>
            <person name="Lindquist E."/>
            <person name="Lucas S."/>
            <person name="Salamov A."/>
            <person name="McFadden G.I."/>
            <person name="Lane C.E."/>
            <person name="Keeling P.J."/>
            <person name="Gray M.W."/>
            <person name="Grigoriev I.V."/>
            <person name="Archibald J.M."/>
        </authorList>
    </citation>
    <scope>NUCLEOTIDE SEQUENCE</scope>
    <source>
        <strain evidence="1 3">CCMP2712</strain>
    </source>
</reference>
<reference evidence="2" key="3">
    <citation type="submission" date="2015-06" db="UniProtKB">
        <authorList>
            <consortium name="EnsemblProtists"/>
        </authorList>
    </citation>
    <scope>IDENTIFICATION</scope>
</reference>
<evidence type="ECO:0000313" key="3">
    <source>
        <dbReference type="Proteomes" id="UP000011087"/>
    </source>
</evidence>
<keyword evidence="3" id="KW-1185">Reference proteome</keyword>
<organism evidence="1">
    <name type="scientific">Guillardia theta (strain CCMP2712)</name>
    <name type="common">Cryptophyte</name>
    <dbReference type="NCBI Taxonomy" id="905079"/>
    <lineage>
        <taxon>Eukaryota</taxon>
        <taxon>Cryptophyceae</taxon>
        <taxon>Pyrenomonadales</taxon>
        <taxon>Geminigeraceae</taxon>
        <taxon>Guillardia</taxon>
    </lineage>
</organism>
<dbReference type="EnsemblProtists" id="EKX33874">
    <property type="protein sequence ID" value="EKX33874"/>
    <property type="gene ID" value="GUITHDRAFT_119920"/>
</dbReference>
<dbReference type="HOGENOM" id="CLU_2799378_0_0_1"/>
<dbReference type="RefSeq" id="XP_005820854.1">
    <property type="nucleotide sequence ID" value="XM_005820797.1"/>
</dbReference>
<proteinExistence type="predicted"/>
<sequence>MGLLPYVEGYRAGYKAAIKADGPGGSGYDAAYRTGMQAGMLSVQNKLSFLDSMKRAKLAYNAAAGVGA</sequence>
<dbReference type="KEGG" id="gtt:GUITHDRAFT_119920"/>
<dbReference type="GeneID" id="17290603"/>
<dbReference type="Proteomes" id="UP000011087">
    <property type="component" value="Unassembled WGS sequence"/>
</dbReference>
<evidence type="ECO:0000313" key="1">
    <source>
        <dbReference type="EMBL" id="EKX33874.1"/>
    </source>
</evidence>
<accession>L1ID90</accession>
<dbReference type="AlphaFoldDB" id="L1ID90"/>
<evidence type="ECO:0000313" key="2">
    <source>
        <dbReference type="EnsemblProtists" id="EKX33874"/>
    </source>
</evidence>